<keyword evidence="2" id="KW-1185">Reference proteome</keyword>
<evidence type="ECO:0000313" key="2">
    <source>
        <dbReference type="Proteomes" id="UP001358586"/>
    </source>
</evidence>
<proteinExistence type="predicted"/>
<comment type="caution">
    <text evidence="1">The sequence shown here is derived from an EMBL/GenBank/DDBJ whole genome shotgun (WGS) entry which is preliminary data.</text>
</comment>
<reference evidence="1 2" key="1">
    <citation type="submission" date="2023-03" db="EMBL/GenBank/DDBJ databases">
        <title>WGS of Gossypium arboreum.</title>
        <authorList>
            <person name="Yu D."/>
        </authorList>
    </citation>
    <scope>NUCLEOTIDE SEQUENCE [LARGE SCALE GENOMIC DNA]</scope>
    <source>
        <tissue evidence="1">Leaf</tissue>
    </source>
</reference>
<name>A0ABR0NKE4_GOSAR</name>
<sequence>MSRHRLRVSRYTPKDGYRGTSWLRYDTGPVFILWTLVRSKVVNNILKVLYKIIAKVLTNRLKDTLLKSISQNQSAFVLRQMIHDNILITYGLVHYLQSIKNGPNKGFVIKLDMSKAYDLVE</sequence>
<organism evidence="1 2">
    <name type="scientific">Gossypium arboreum</name>
    <name type="common">Tree cotton</name>
    <name type="synonym">Gossypium nanking</name>
    <dbReference type="NCBI Taxonomy" id="29729"/>
    <lineage>
        <taxon>Eukaryota</taxon>
        <taxon>Viridiplantae</taxon>
        <taxon>Streptophyta</taxon>
        <taxon>Embryophyta</taxon>
        <taxon>Tracheophyta</taxon>
        <taxon>Spermatophyta</taxon>
        <taxon>Magnoliopsida</taxon>
        <taxon>eudicotyledons</taxon>
        <taxon>Gunneridae</taxon>
        <taxon>Pentapetalae</taxon>
        <taxon>rosids</taxon>
        <taxon>malvids</taxon>
        <taxon>Malvales</taxon>
        <taxon>Malvaceae</taxon>
        <taxon>Malvoideae</taxon>
        <taxon>Gossypium</taxon>
    </lineage>
</organism>
<evidence type="ECO:0000313" key="1">
    <source>
        <dbReference type="EMBL" id="KAK5794734.1"/>
    </source>
</evidence>
<dbReference type="PANTHER" id="PTHR46890">
    <property type="entry name" value="NON-LTR RETROLELEMENT REVERSE TRANSCRIPTASE-LIKE PROTEIN-RELATED"/>
    <property type="match status" value="1"/>
</dbReference>
<accession>A0ABR0NKE4</accession>
<evidence type="ECO:0008006" key="3">
    <source>
        <dbReference type="Google" id="ProtNLM"/>
    </source>
</evidence>
<protein>
    <recommendedName>
        <fullName evidence="3">Reverse transcriptase</fullName>
    </recommendedName>
</protein>
<dbReference type="Proteomes" id="UP001358586">
    <property type="component" value="Chromosome 10"/>
</dbReference>
<dbReference type="InterPro" id="IPR052343">
    <property type="entry name" value="Retrotransposon-Effector_Assoc"/>
</dbReference>
<dbReference type="EMBL" id="JARKNE010000010">
    <property type="protein sequence ID" value="KAK5794734.1"/>
    <property type="molecule type" value="Genomic_DNA"/>
</dbReference>
<dbReference type="PANTHER" id="PTHR46890:SF19">
    <property type="entry name" value="CYSTEINE-RICH RECEPTOR-LIKE PROTEIN KINASE"/>
    <property type="match status" value="1"/>
</dbReference>
<gene>
    <name evidence="1" type="ORF">PVK06_035976</name>
</gene>